<evidence type="ECO:0000259" key="1">
    <source>
        <dbReference type="Pfam" id="PF01609"/>
    </source>
</evidence>
<accession>A0A9X1B3Y7</accession>
<dbReference type="PANTHER" id="PTHR34614:SF2">
    <property type="entry name" value="TRANSPOSASE IS4-LIKE DOMAIN-CONTAINING PROTEIN"/>
    <property type="match status" value="1"/>
</dbReference>
<dbReference type="Pfam" id="PF01609">
    <property type="entry name" value="DDE_Tnp_1"/>
    <property type="match status" value="1"/>
</dbReference>
<dbReference type="GO" id="GO:0006313">
    <property type="term" value="P:DNA transposition"/>
    <property type="evidence" value="ECO:0007669"/>
    <property type="project" value="InterPro"/>
</dbReference>
<protein>
    <recommendedName>
        <fullName evidence="1">Transposase IS4-like domain-containing protein</fullName>
    </recommendedName>
</protein>
<dbReference type="PANTHER" id="PTHR34614">
    <property type="match status" value="1"/>
</dbReference>
<evidence type="ECO:0000313" key="3">
    <source>
        <dbReference type="Proteomes" id="UP001138768"/>
    </source>
</evidence>
<reference evidence="2 3" key="1">
    <citation type="journal article" date="2020" name="Microorganisms">
        <title>Osmotic Adaptation and Compatible Solute Biosynthesis of Phototrophic Bacteria as Revealed from Genome Analyses.</title>
        <authorList>
            <person name="Imhoff J.F."/>
            <person name="Rahn T."/>
            <person name="Kunzel S."/>
            <person name="Keller A."/>
            <person name="Neulinger S.C."/>
        </authorList>
    </citation>
    <scope>NUCLEOTIDE SEQUENCE [LARGE SCALE GENOMIC DNA]</scope>
    <source>
        <strain evidence="2 3">DSM 25653</strain>
    </source>
</reference>
<dbReference type="RefSeq" id="WP_200242122.1">
    <property type="nucleotide sequence ID" value="NZ_NRRY01000010.1"/>
</dbReference>
<dbReference type="Proteomes" id="UP001138768">
    <property type="component" value="Unassembled WGS sequence"/>
</dbReference>
<dbReference type="AlphaFoldDB" id="A0A9X1B3Y7"/>
<keyword evidence="3" id="KW-1185">Reference proteome</keyword>
<evidence type="ECO:0000313" key="2">
    <source>
        <dbReference type="EMBL" id="MBK1618494.1"/>
    </source>
</evidence>
<comment type="caution">
    <text evidence="2">The sequence shown here is derived from an EMBL/GenBank/DDBJ whole genome shotgun (WGS) entry which is preliminary data.</text>
</comment>
<dbReference type="NCBIfam" id="NF033559">
    <property type="entry name" value="transpos_IS1634"/>
    <property type="match status" value="1"/>
</dbReference>
<dbReference type="InterPro" id="IPR012337">
    <property type="entry name" value="RNaseH-like_sf"/>
</dbReference>
<gene>
    <name evidence="2" type="ORF">CKO42_08590</name>
</gene>
<dbReference type="InterPro" id="IPR002559">
    <property type="entry name" value="Transposase_11"/>
</dbReference>
<sequence>MQTAHGKLHLEIQTTRKSPVGLLRTSFRDNGKMCHTQHGRITGCSLEQLKLLQLAFRERVVPVDDPQAFQILNSREYGASHAILAVAKQLGLPRILYSRAEPWVSSALAMIVGRLVYAGSKLALCNHRPNTCLWELCGIDGTPEVEAHCYAPMDRLLQRQKAIQKALAGRHLRNGQVILYDITSVYFEGDYKDSELVAFGYNRDGKKSREQVVVGLICNAEGCPVGVEVYAGNTKDETTVVDKVHEIKQDYGVEQLIFVGDRGMVTRSTIDALKDEADLQTIGALTHGEMMTLLKNKVISLDLFDERNIHEVSDPDDPTRRYCLCRNPQTTVRESQTRQRLLDLTTKALAEIAAYKRATTVEKLGARVGKVLAKYKMGKFIQWAIEADPQRQTSGQHRLLWSIDAEKLEHEKRFDGCYVITSDVDQEQMKTLDVVRAYKSLAFVERAFRNLKTVQLEIRPVYHKTDDRIRSHVFLCLLAYYLQWQMEQRLAPLFANDGKGEDRRWTFRGVIDCLAQITRNRVAVNGAEFDQNSTPTPEQEQILDLLQVTMLPPA</sequence>
<feature type="domain" description="Transposase IS4-like" evidence="1">
    <location>
        <begin position="176"/>
        <end position="482"/>
    </location>
</feature>
<dbReference type="GO" id="GO:0003677">
    <property type="term" value="F:DNA binding"/>
    <property type="evidence" value="ECO:0007669"/>
    <property type="project" value="InterPro"/>
</dbReference>
<organism evidence="2 3">
    <name type="scientific">Lamprobacter modestohalophilus</name>
    <dbReference type="NCBI Taxonomy" id="1064514"/>
    <lineage>
        <taxon>Bacteria</taxon>
        <taxon>Pseudomonadati</taxon>
        <taxon>Pseudomonadota</taxon>
        <taxon>Gammaproteobacteria</taxon>
        <taxon>Chromatiales</taxon>
        <taxon>Chromatiaceae</taxon>
        <taxon>Lamprobacter</taxon>
    </lineage>
</organism>
<dbReference type="InterPro" id="IPR047654">
    <property type="entry name" value="IS1634_transpos"/>
</dbReference>
<proteinExistence type="predicted"/>
<name>A0A9X1B3Y7_9GAMM</name>
<dbReference type="GO" id="GO:0004803">
    <property type="term" value="F:transposase activity"/>
    <property type="evidence" value="ECO:0007669"/>
    <property type="project" value="InterPro"/>
</dbReference>
<dbReference type="EMBL" id="NRRY01000010">
    <property type="protein sequence ID" value="MBK1618494.1"/>
    <property type="molecule type" value="Genomic_DNA"/>
</dbReference>
<dbReference type="SUPFAM" id="SSF53098">
    <property type="entry name" value="Ribonuclease H-like"/>
    <property type="match status" value="1"/>
</dbReference>